<keyword evidence="2" id="KW-0732">Signal</keyword>
<dbReference type="InterPro" id="IPR021136">
    <property type="entry name" value="Flagellar_hook_control-like_C"/>
</dbReference>
<sequence>MIMNFNKAPAAPAPAATAASAPAPASAQAAALPGTPGYGSTGAAPSALPLFAQVLDVTAVETADAGTPAPAPAPAKDSDSDSQVDNSLPAMAAPVIGLPVALLPPTDAAAAEARAATQAQTQTQTQAQANVAQANPALNISLHPAAITLTAQGAAQPASRDTREPLAAAIPATAAKGNAPAQPFESLLQQAAPVTAAAAPAARDGERGAATPAPATPNLGLTGAVGNTATPAPAGDTIKLSGPAQQWQEPLREALGERLQTQIGRNSEHATIRLDPPMLGRIEISIRHTAGALQVNVTASNSEVLRQLQGIGENMRSDLAQRQYTDVAVNISATPRSPAAQAFAEGDARGQRQPGRQNDDAEPGRALSDGSTAGTTYAMHERETA</sequence>
<reference evidence="4 5" key="1">
    <citation type="submission" date="2023-04" db="EMBL/GenBank/DDBJ databases">
        <title>Nanopore sequencing of Janthinobacterium from water.</title>
        <authorList>
            <person name="Ciuchcinski K."/>
            <person name="Rokowska A."/>
            <person name="Dziewit L."/>
        </authorList>
    </citation>
    <scope>NUCLEOTIDE SEQUENCE [LARGE SCALE GENOMIC DNA]</scope>
    <source>
        <strain evidence="4 5">DEMB2</strain>
    </source>
</reference>
<evidence type="ECO:0000256" key="2">
    <source>
        <dbReference type="SAM" id="SignalP"/>
    </source>
</evidence>
<dbReference type="RefSeq" id="WP_278318671.1">
    <property type="nucleotide sequence ID" value="NZ_CP121464.1"/>
</dbReference>
<gene>
    <name evidence="4" type="ORF">P9875_13485</name>
</gene>
<feature type="domain" description="Flagellar hook-length control protein-like C-terminal" evidence="3">
    <location>
        <begin position="257"/>
        <end position="335"/>
    </location>
</feature>
<feature type="region of interest" description="Disordered" evidence="1">
    <location>
        <begin position="197"/>
        <end position="219"/>
    </location>
</feature>
<proteinExistence type="predicted"/>
<evidence type="ECO:0000256" key="1">
    <source>
        <dbReference type="SAM" id="MobiDB-lite"/>
    </source>
</evidence>
<protein>
    <submittedName>
        <fullName evidence="4">Flagellar hook-length control protein FliK</fullName>
    </submittedName>
</protein>
<feature type="compositionally biased region" description="Low complexity" evidence="1">
    <location>
        <begin position="13"/>
        <end position="31"/>
    </location>
</feature>
<accession>A0ABY8IAY3</accession>
<evidence type="ECO:0000313" key="5">
    <source>
        <dbReference type="Proteomes" id="UP001219584"/>
    </source>
</evidence>
<feature type="region of interest" description="Disordered" evidence="1">
    <location>
        <begin position="13"/>
        <end position="39"/>
    </location>
</feature>
<feature type="signal peptide" evidence="2">
    <location>
        <begin position="1"/>
        <end position="29"/>
    </location>
</feature>
<keyword evidence="4" id="KW-0969">Cilium</keyword>
<dbReference type="EMBL" id="CP121464">
    <property type="protein sequence ID" value="WFR82109.1"/>
    <property type="molecule type" value="Genomic_DNA"/>
</dbReference>
<feature type="region of interest" description="Disordered" evidence="1">
    <location>
        <begin position="335"/>
        <end position="385"/>
    </location>
</feature>
<evidence type="ECO:0000259" key="3">
    <source>
        <dbReference type="Pfam" id="PF02120"/>
    </source>
</evidence>
<feature type="region of interest" description="Disordered" evidence="1">
    <location>
        <begin position="63"/>
        <end position="86"/>
    </location>
</feature>
<name>A0ABY8IAY3_9BURK</name>
<dbReference type="InterPro" id="IPR038610">
    <property type="entry name" value="FliK-like_C_sf"/>
</dbReference>
<dbReference type="Gene3D" id="3.30.750.140">
    <property type="match status" value="1"/>
</dbReference>
<evidence type="ECO:0000313" key="4">
    <source>
        <dbReference type="EMBL" id="WFR82109.1"/>
    </source>
</evidence>
<feature type="chain" id="PRO_5046015993" evidence="2">
    <location>
        <begin position="30"/>
        <end position="385"/>
    </location>
</feature>
<keyword evidence="4" id="KW-0966">Cell projection</keyword>
<dbReference type="InterPro" id="IPR052563">
    <property type="entry name" value="FliK"/>
</dbReference>
<keyword evidence="4" id="KW-0282">Flagellum</keyword>
<dbReference type="Pfam" id="PF02120">
    <property type="entry name" value="Flg_hook"/>
    <property type="match status" value="1"/>
</dbReference>
<keyword evidence="5" id="KW-1185">Reference proteome</keyword>
<dbReference type="PANTHER" id="PTHR37533:SF2">
    <property type="entry name" value="FLAGELLAR HOOK-LENGTH CONTROL PROTEIN"/>
    <property type="match status" value="1"/>
</dbReference>
<dbReference type="Proteomes" id="UP001219584">
    <property type="component" value="Chromosome"/>
</dbReference>
<dbReference type="PANTHER" id="PTHR37533">
    <property type="entry name" value="FLAGELLAR HOOK-LENGTH CONTROL PROTEIN"/>
    <property type="match status" value="1"/>
</dbReference>
<dbReference type="CDD" id="cd17470">
    <property type="entry name" value="T3SS_Flik_C"/>
    <property type="match status" value="1"/>
</dbReference>
<organism evidence="4 5">
    <name type="scientific">Janthinobacterium rivuli</name>
    <dbReference type="NCBI Taxonomy" id="2751478"/>
    <lineage>
        <taxon>Bacteria</taxon>
        <taxon>Pseudomonadati</taxon>
        <taxon>Pseudomonadota</taxon>
        <taxon>Betaproteobacteria</taxon>
        <taxon>Burkholderiales</taxon>
        <taxon>Oxalobacteraceae</taxon>
        <taxon>Janthinobacterium</taxon>
    </lineage>
</organism>